<sequence>MSGKIKQIENLTKLYSDNLNYKLEKISDSLYKMENDLRYKGGNGNGKDN</sequence>
<dbReference type="PIR" id="D97048">
    <property type="entry name" value="D97048"/>
</dbReference>
<accession>Q97JS0</accession>
<dbReference type="AlphaFoldDB" id="Q97JS0"/>
<proteinExistence type="predicted"/>
<dbReference type="KEGG" id="cac:CA_C1203"/>
<organism evidence="1 2">
    <name type="scientific">Clostridium acetobutylicum (strain ATCC 824 / DSM 792 / JCM 1419 / IAM 19013 / LMG 5710 / NBRC 13948 / NRRL B-527 / VKM B-1787 / 2291 / W)</name>
    <dbReference type="NCBI Taxonomy" id="272562"/>
    <lineage>
        <taxon>Bacteria</taxon>
        <taxon>Bacillati</taxon>
        <taxon>Bacillota</taxon>
        <taxon>Clostridia</taxon>
        <taxon>Eubacteriales</taxon>
        <taxon>Clostridiaceae</taxon>
        <taxon>Clostridium</taxon>
    </lineage>
</organism>
<protein>
    <submittedName>
        <fullName evidence="1">Uncharacterized protein</fullName>
    </submittedName>
</protein>
<evidence type="ECO:0000313" key="2">
    <source>
        <dbReference type="Proteomes" id="UP000000814"/>
    </source>
</evidence>
<dbReference type="HOGENOM" id="CLU_3133909_0_0_9"/>
<evidence type="ECO:0000313" key="1">
    <source>
        <dbReference type="EMBL" id="AAK79175.1"/>
    </source>
</evidence>
<keyword evidence="2" id="KW-1185">Reference proteome</keyword>
<dbReference type="STRING" id="272562.CA_C1203"/>
<dbReference type="PATRIC" id="fig|272562.8.peg.1404"/>
<dbReference type="EMBL" id="AE001437">
    <property type="protein sequence ID" value="AAK79175.1"/>
    <property type="molecule type" value="Genomic_DNA"/>
</dbReference>
<name>Q97JS0_CLOAB</name>
<reference evidence="1 2" key="1">
    <citation type="journal article" date="2001" name="J. Bacteriol.">
        <title>Genome sequence and comparative analysis of the solvent-producing bacterium Clostridium acetobutylicum.</title>
        <authorList>
            <person name="Nolling J."/>
            <person name="Breton G."/>
            <person name="Omelchenko M.V."/>
            <person name="Makarova K.S."/>
            <person name="Zeng Q."/>
            <person name="Gibson R."/>
            <person name="Lee H.M."/>
            <person name="Dubois J."/>
            <person name="Qiu D."/>
            <person name="Hitti J."/>
            <person name="Wolf Y.I."/>
            <person name="Tatusov R.L."/>
            <person name="Sabathe F."/>
            <person name="Doucette-Stamm L."/>
            <person name="Soucaille P."/>
            <person name="Daly M.J."/>
            <person name="Bennett G.N."/>
            <person name="Koonin E.V."/>
            <person name="Smith D.R."/>
        </authorList>
    </citation>
    <scope>NUCLEOTIDE SEQUENCE [LARGE SCALE GENOMIC DNA]</scope>
    <source>
        <strain evidence="2">ATCC 824 / DSM 792 / JCM 1419 / LMG 5710 / VKM B-1787</strain>
    </source>
</reference>
<dbReference type="Proteomes" id="UP000000814">
    <property type="component" value="Chromosome"/>
</dbReference>
<gene>
    <name evidence="1" type="ordered locus">CA_C1203</name>
</gene>